<dbReference type="OrthoDB" id="9810135at2"/>
<reference evidence="1 2" key="1">
    <citation type="submission" date="2019-07" db="EMBL/GenBank/DDBJ databases">
        <title>Whole genome shotgun sequence of Adhaeribacter aerolatus NBRC 106133.</title>
        <authorList>
            <person name="Hosoyama A."/>
            <person name="Uohara A."/>
            <person name="Ohji S."/>
            <person name="Ichikawa N."/>
        </authorList>
    </citation>
    <scope>NUCLEOTIDE SEQUENCE [LARGE SCALE GENOMIC DNA]</scope>
    <source>
        <strain evidence="1 2">NBRC 106133</strain>
    </source>
</reference>
<dbReference type="EMBL" id="BJYS01000027">
    <property type="protein sequence ID" value="GEO05782.1"/>
    <property type="molecule type" value="Genomic_DNA"/>
</dbReference>
<organism evidence="1 2">
    <name type="scientific">Adhaeribacter aerolatus</name>
    <dbReference type="NCBI Taxonomy" id="670289"/>
    <lineage>
        <taxon>Bacteria</taxon>
        <taxon>Pseudomonadati</taxon>
        <taxon>Bacteroidota</taxon>
        <taxon>Cytophagia</taxon>
        <taxon>Cytophagales</taxon>
        <taxon>Hymenobacteraceae</taxon>
        <taxon>Adhaeribacter</taxon>
    </lineage>
</organism>
<sequence>MLKKIVKHPQLARYFSKDVAFENEKEILHAKATRYKPDRIVFDGTSVVLLDFKAPPLVQEHIDNLNNYASLFKDLLFAEIKCVLYYFDVEEVEQWSFVEEAKVES</sequence>
<keyword evidence="2" id="KW-1185">Reference proteome</keyword>
<evidence type="ECO:0008006" key="3">
    <source>
        <dbReference type="Google" id="ProtNLM"/>
    </source>
</evidence>
<comment type="caution">
    <text evidence="1">The sequence shown here is derived from an EMBL/GenBank/DDBJ whole genome shotgun (WGS) entry which is preliminary data.</text>
</comment>
<name>A0A512B1G4_9BACT</name>
<gene>
    <name evidence="1" type="ORF">AAE02nite_34460</name>
</gene>
<proteinExistence type="predicted"/>
<evidence type="ECO:0000313" key="1">
    <source>
        <dbReference type="EMBL" id="GEO05782.1"/>
    </source>
</evidence>
<evidence type="ECO:0000313" key="2">
    <source>
        <dbReference type="Proteomes" id="UP000321532"/>
    </source>
</evidence>
<protein>
    <recommendedName>
        <fullName evidence="3">GxxExxY protein</fullName>
    </recommendedName>
</protein>
<accession>A0A512B1G4</accession>
<dbReference type="RefSeq" id="WP_146900510.1">
    <property type="nucleotide sequence ID" value="NZ_BJYS01000027.1"/>
</dbReference>
<dbReference type="AlphaFoldDB" id="A0A512B1G4"/>
<dbReference type="Proteomes" id="UP000321532">
    <property type="component" value="Unassembled WGS sequence"/>
</dbReference>